<organism evidence="3 4">
    <name type="scientific">Paradevosia shaoguanensis</name>
    <dbReference type="NCBI Taxonomy" id="1335043"/>
    <lineage>
        <taxon>Bacteria</taxon>
        <taxon>Pseudomonadati</taxon>
        <taxon>Pseudomonadota</taxon>
        <taxon>Alphaproteobacteria</taxon>
        <taxon>Hyphomicrobiales</taxon>
        <taxon>Devosiaceae</taxon>
        <taxon>Paradevosia</taxon>
    </lineage>
</organism>
<dbReference type="Pfam" id="PF13439">
    <property type="entry name" value="Glyco_transf_4"/>
    <property type="match status" value="1"/>
</dbReference>
<keyword evidence="1" id="KW-1133">Transmembrane helix</keyword>
<comment type="caution">
    <text evidence="3">The sequence shown here is derived from an EMBL/GenBank/DDBJ whole genome shotgun (WGS) entry which is preliminary data.</text>
</comment>
<proteinExistence type="predicted"/>
<feature type="domain" description="Glycosyltransferase subfamily 4-like N-terminal" evidence="2">
    <location>
        <begin position="13"/>
        <end position="183"/>
    </location>
</feature>
<dbReference type="RefSeq" id="WP_281734946.1">
    <property type="nucleotide sequence ID" value="NZ_JAKETQ010000001.1"/>
</dbReference>
<sequence length="386" mass="42479">MAEICLSTKTWRSGAAWFNQQLVASLAEAGASVAYIAPLALPEDREPNHPNVERHIVPRELTDGPKLRRRIASLRRITTGLYLTLMQRRSTRTFIFSIPEPLLFTLPLLIFLRLSGARILLVVHDAKPHAWSLPSWLRSIEWLALWLLYRLATDLVCLTRATAEALTQHFSVRGQKLTIIPHGAFRLGPAAPLPGYGNLLAFGSIRRNKSIREVIEAVLKCRAAGRNLRLTIAGEVTDKAYWRECQSLVARRPEAFDLRLGFVPDEDVPNLLAKSDAVVLAYTDFASQSGVAVLAALAGLPVIATRSGGLDELFERGMAGETIACPIPDDIAAAFIRFYDRPIAEWSAHAKVAGVRIGSTLDWAAIAGQYLRLIRQPTVSAIPADA</sequence>
<keyword evidence="1" id="KW-0812">Transmembrane</keyword>
<dbReference type="GO" id="GO:0016757">
    <property type="term" value="F:glycosyltransferase activity"/>
    <property type="evidence" value="ECO:0007669"/>
    <property type="project" value="UniProtKB-ARBA"/>
</dbReference>
<gene>
    <name evidence="3" type="ORF">ML536_03225</name>
</gene>
<dbReference type="PANTHER" id="PTHR12526">
    <property type="entry name" value="GLYCOSYLTRANSFERASE"/>
    <property type="match status" value="1"/>
</dbReference>
<reference evidence="3" key="1">
    <citation type="submission" date="2022-03" db="EMBL/GenBank/DDBJ databases">
        <title>The complete genome sequence of a Methyloterrigena soli.</title>
        <authorList>
            <person name="Zi Z."/>
        </authorList>
    </citation>
    <scope>NUCLEOTIDE SEQUENCE</scope>
    <source>
        <strain evidence="3">M48</strain>
    </source>
</reference>
<dbReference type="Gene3D" id="3.40.50.2000">
    <property type="entry name" value="Glycogen Phosphorylase B"/>
    <property type="match status" value="2"/>
</dbReference>
<dbReference type="EMBL" id="JALAZD010000001">
    <property type="protein sequence ID" value="MCI0125834.1"/>
    <property type="molecule type" value="Genomic_DNA"/>
</dbReference>
<protein>
    <submittedName>
        <fullName evidence="3">Glycosyltransferase family 4 protein</fullName>
    </submittedName>
</protein>
<evidence type="ECO:0000313" key="3">
    <source>
        <dbReference type="EMBL" id="MCI0125834.1"/>
    </source>
</evidence>
<feature type="transmembrane region" description="Helical" evidence="1">
    <location>
        <begin position="102"/>
        <end position="123"/>
    </location>
</feature>
<keyword evidence="1" id="KW-0472">Membrane</keyword>
<accession>A0AA41UC24</accession>
<name>A0AA41UC24_9HYPH</name>
<dbReference type="AlphaFoldDB" id="A0AA41UC24"/>
<dbReference type="SUPFAM" id="SSF53756">
    <property type="entry name" value="UDP-Glycosyltransferase/glycogen phosphorylase"/>
    <property type="match status" value="1"/>
</dbReference>
<evidence type="ECO:0000256" key="1">
    <source>
        <dbReference type="SAM" id="Phobius"/>
    </source>
</evidence>
<dbReference type="InterPro" id="IPR028098">
    <property type="entry name" value="Glyco_trans_4-like_N"/>
</dbReference>
<dbReference type="Proteomes" id="UP001156140">
    <property type="component" value="Unassembled WGS sequence"/>
</dbReference>
<evidence type="ECO:0000259" key="2">
    <source>
        <dbReference type="Pfam" id="PF13439"/>
    </source>
</evidence>
<evidence type="ECO:0000313" key="4">
    <source>
        <dbReference type="Proteomes" id="UP001156140"/>
    </source>
</evidence>
<dbReference type="Pfam" id="PF13692">
    <property type="entry name" value="Glyco_trans_1_4"/>
    <property type="match status" value="1"/>
</dbReference>
<dbReference type="CDD" id="cd03801">
    <property type="entry name" value="GT4_PimA-like"/>
    <property type="match status" value="1"/>
</dbReference>
<keyword evidence="4" id="KW-1185">Reference proteome</keyword>